<dbReference type="InterPro" id="IPR018551">
    <property type="entry name" value="DUF2007"/>
</dbReference>
<reference evidence="3 4" key="1">
    <citation type="submission" date="2018-10" db="EMBL/GenBank/DDBJ databases">
        <title>Proposal of Lysobacter pythonis sp. nov. isolated from royal pythons (Python regius).</title>
        <authorList>
            <person name="Hans-Juergen B."/>
            <person name="Huptas C."/>
            <person name="Sandra B."/>
            <person name="Igor L."/>
            <person name="Joachim S."/>
            <person name="Siegfried S."/>
            <person name="Mareike W."/>
            <person name="Peter K."/>
        </authorList>
    </citation>
    <scope>NUCLEOTIDE SEQUENCE [LARGE SCALE GENOMIC DNA]</scope>
    <source>
        <strain evidence="3 4">4284/11</strain>
    </source>
</reference>
<name>A0A3M2HGQ8_9GAMM</name>
<dbReference type="EMBL" id="RFLY01000027">
    <property type="protein sequence ID" value="RMH87615.1"/>
    <property type="molecule type" value="Genomic_DNA"/>
</dbReference>
<protein>
    <submittedName>
        <fullName evidence="3">DUF2007 domain-containing protein</fullName>
    </submittedName>
</protein>
<accession>A0A3M2HGQ8</accession>
<dbReference type="RefSeq" id="WP_122102546.1">
    <property type="nucleotide sequence ID" value="NZ_RFLY01000027.1"/>
</dbReference>
<dbReference type="Pfam" id="PF09413">
    <property type="entry name" value="DUF2007"/>
    <property type="match status" value="1"/>
</dbReference>
<organism evidence="3 4">
    <name type="scientific">Solilutibacter pythonis</name>
    <dbReference type="NCBI Taxonomy" id="2483112"/>
    <lineage>
        <taxon>Bacteria</taxon>
        <taxon>Pseudomonadati</taxon>
        <taxon>Pseudomonadota</taxon>
        <taxon>Gammaproteobacteria</taxon>
        <taxon>Lysobacterales</taxon>
        <taxon>Lysobacteraceae</taxon>
        <taxon>Solilutibacter</taxon>
    </lineage>
</organism>
<proteinExistence type="predicted"/>
<evidence type="ECO:0000313" key="3">
    <source>
        <dbReference type="EMBL" id="RMH87615.1"/>
    </source>
</evidence>
<dbReference type="Gene3D" id="3.30.70.790">
    <property type="entry name" value="UreE, C-terminal domain"/>
    <property type="match status" value="1"/>
</dbReference>
<dbReference type="InterPro" id="IPR011322">
    <property type="entry name" value="N-reg_PII-like_a/b"/>
</dbReference>
<dbReference type="AlphaFoldDB" id="A0A3M2HGQ8"/>
<keyword evidence="4" id="KW-1185">Reference proteome</keyword>
<dbReference type="SUPFAM" id="SSF54913">
    <property type="entry name" value="GlnB-like"/>
    <property type="match status" value="1"/>
</dbReference>
<feature type="domain" description="DUF2007" evidence="2">
    <location>
        <begin position="1"/>
        <end position="64"/>
    </location>
</feature>
<gene>
    <name evidence="3" type="ORF">EBB59_12775</name>
</gene>
<evidence type="ECO:0000256" key="1">
    <source>
        <dbReference type="SAM" id="MobiDB-lite"/>
    </source>
</evidence>
<comment type="caution">
    <text evidence="3">The sequence shown here is derived from an EMBL/GenBank/DDBJ whole genome shotgun (WGS) entry which is preliminary data.</text>
</comment>
<evidence type="ECO:0000313" key="4">
    <source>
        <dbReference type="Proteomes" id="UP000275012"/>
    </source>
</evidence>
<dbReference type="Proteomes" id="UP000275012">
    <property type="component" value="Unassembled WGS sequence"/>
</dbReference>
<feature type="compositionally biased region" description="Acidic residues" evidence="1">
    <location>
        <begin position="74"/>
        <end position="86"/>
    </location>
</feature>
<dbReference type="OrthoDB" id="6197669at2"/>
<sequence length="93" mass="9926">MRTVYHAIHPINAHLVKHALEDAGIPAFVFGEHLIGGMGELLAGAFIEVRVPDECLEAARALVAALPMETGIEPADDRDGDDDDAPGEGWLRA</sequence>
<evidence type="ECO:0000259" key="2">
    <source>
        <dbReference type="Pfam" id="PF09413"/>
    </source>
</evidence>
<feature type="region of interest" description="Disordered" evidence="1">
    <location>
        <begin position="71"/>
        <end position="93"/>
    </location>
</feature>